<organism evidence="1 2">
    <name type="scientific">Quercus suber</name>
    <name type="common">Cork oak</name>
    <dbReference type="NCBI Taxonomy" id="58331"/>
    <lineage>
        <taxon>Eukaryota</taxon>
        <taxon>Viridiplantae</taxon>
        <taxon>Streptophyta</taxon>
        <taxon>Embryophyta</taxon>
        <taxon>Tracheophyta</taxon>
        <taxon>Spermatophyta</taxon>
        <taxon>Magnoliopsida</taxon>
        <taxon>eudicotyledons</taxon>
        <taxon>Gunneridae</taxon>
        <taxon>Pentapetalae</taxon>
        <taxon>rosids</taxon>
        <taxon>fabids</taxon>
        <taxon>Fagales</taxon>
        <taxon>Fagaceae</taxon>
        <taxon>Quercus</taxon>
    </lineage>
</organism>
<gene>
    <name evidence="1" type="ORF">CFP56_032507</name>
</gene>
<name>A0AAW0JGD6_QUESU</name>
<comment type="caution">
    <text evidence="1">The sequence shown here is derived from an EMBL/GenBank/DDBJ whole genome shotgun (WGS) entry which is preliminary data.</text>
</comment>
<dbReference type="AlphaFoldDB" id="A0AAW0JGD6"/>
<keyword evidence="2" id="KW-1185">Reference proteome</keyword>
<evidence type="ECO:0000313" key="1">
    <source>
        <dbReference type="EMBL" id="KAK7825979.1"/>
    </source>
</evidence>
<protein>
    <submittedName>
        <fullName evidence="1">Uncharacterized protein</fullName>
    </submittedName>
</protein>
<evidence type="ECO:0000313" key="2">
    <source>
        <dbReference type="Proteomes" id="UP000237347"/>
    </source>
</evidence>
<accession>A0AAW0JGD6</accession>
<dbReference type="Proteomes" id="UP000237347">
    <property type="component" value="Unassembled WGS sequence"/>
</dbReference>
<proteinExistence type="predicted"/>
<sequence>MDLDEEGRTSLVIDIGERFGTVIGFKKNGVVLVTMSNRHGRDLYLYEPYSQEKYGIFKSMVRQIVSFWIIT</sequence>
<dbReference type="EMBL" id="PKMF04000557">
    <property type="protein sequence ID" value="KAK7825979.1"/>
    <property type="molecule type" value="Genomic_DNA"/>
</dbReference>
<reference evidence="1 2" key="1">
    <citation type="journal article" date="2018" name="Sci. Data">
        <title>The draft genome sequence of cork oak.</title>
        <authorList>
            <person name="Ramos A.M."/>
            <person name="Usie A."/>
            <person name="Barbosa P."/>
            <person name="Barros P.M."/>
            <person name="Capote T."/>
            <person name="Chaves I."/>
            <person name="Simoes F."/>
            <person name="Abreu I."/>
            <person name="Carrasquinho I."/>
            <person name="Faro C."/>
            <person name="Guimaraes J.B."/>
            <person name="Mendonca D."/>
            <person name="Nobrega F."/>
            <person name="Rodrigues L."/>
            <person name="Saibo N.J.M."/>
            <person name="Varela M.C."/>
            <person name="Egas C."/>
            <person name="Matos J."/>
            <person name="Miguel C.M."/>
            <person name="Oliveira M.M."/>
            <person name="Ricardo C.P."/>
            <person name="Goncalves S."/>
        </authorList>
    </citation>
    <scope>NUCLEOTIDE SEQUENCE [LARGE SCALE GENOMIC DNA]</scope>
    <source>
        <strain evidence="2">cv. HL8</strain>
    </source>
</reference>